<evidence type="ECO:0000313" key="2">
    <source>
        <dbReference type="EMBL" id="MBT1445875.1"/>
    </source>
</evidence>
<protein>
    <recommendedName>
        <fullName evidence="4">Outer membrane protein beta-barrel domain-containing protein</fullName>
    </recommendedName>
</protein>
<feature type="signal peptide" evidence="1">
    <location>
        <begin position="1"/>
        <end position="21"/>
    </location>
</feature>
<accession>A0ABS5V606</accession>
<sequence>MRGFLSVLCLSLAGISPCLLAKDMTIRVGGFYSQSDSSIDVTDPIVGEDFRLDFEGDLQLAEQQFLPFLELEYALGDRHHLFADWKQLHRSAETNAISRPFQVQIDDTVYEIRAGGRLNTTLNIDILRLGYGYDLFEGTHYSLGLTLGLHTMFIKSEFSGEIGACLATELNGNLCGQRPIPQIVSNDVTAPLPDLGLMARYEFLPDWELSAHGQYFYLKLNDMEGALTDVRAGVTANLADNWTLALAYNYYRVDVDITQASDNIKVADYNIFFSFLGPVISVSYRF</sequence>
<reference evidence="2 3" key="1">
    <citation type="submission" date="2021-05" db="EMBL/GenBank/DDBJ databases">
        <title>Shewanella sp. JM162201.</title>
        <authorList>
            <person name="Xu S."/>
            <person name="Li A."/>
        </authorList>
    </citation>
    <scope>NUCLEOTIDE SEQUENCE [LARGE SCALE GENOMIC DNA]</scope>
    <source>
        <strain evidence="2 3">JM162201</strain>
    </source>
</reference>
<keyword evidence="3" id="KW-1185">Reference proteome</keyword>
<gene>
    <name evidence="2" type="ORF">KJI95_15320</name>
</gene>
<evidence type="ECO:0000313" key="3">
    <source>
        <dbReference type="Proteomes" id="UP001195903"/>
    </source>
</evidence>
<keyword evidence="1" id="KW-0732">Signal</keyword>
<dbReference type="SUPFAM" id="SSF56935">
    <property type="entry name" value="Porins"/>
    <property type="match status" value="1"/>
</dbReference>
<dbReference type="RefSeq" id="WP_214508059.1">
    <property type="nucleotide sequence ID" value="NZ_JAHEPS010000006.1"/>
</dbReference>
<organism evidence="2 3">
    <name type="scientific">Shewanella jiangmenensis</name>
    <dbReference type="NCBI Taxonomy" id="2837387"/>
    <lineage>
        <taxon>Bacteria</taxon>
        <taxon>Pseudomonadati</taxon>
        <taxon>Pseudomonadota</taxon>
        <taxon>Gammaproteobacteria</taxon>
        <taxon>Alteromonadales</taxon>
        <taxon>Shewanellaceae</taxon>
        <taxon>Shewanella</taxon>
    </lineage>
</organism>
<name>A0ABS5V606_9GAMM</name>
<dbReference type="EMBL" id="JAHEPS010000006">
    <property type="protein sequence ID" value="MBT1445875.1"/>
    <property type="molecule type" value="Genomic_DNA"/>
</dbReference>
<evidence type="ECO:0008006" key="4">
    <source>
        <dbReference type="Google" id="ProtNLM"/>
    </source>
</evidence>
<dbReference type="Proteomes" id="UP001195903">
    <property type="component" value="Unassembled WGS sequence"/>
</dbReference>
<feature type="chain" id="PRO_5045403410" description="Outer membrane protein beta-barrel domain-containing protein" evidence="1">
    <location>
        <begin position="22"/>
        <end position="286"/>
    </location>
</feature>
<comment type="caution">
    <text evidence="2">The sequence shown here is derived from an EMBL/GenBank/DDBJ whole genome shotgun (WGS) entry which is preliminary data.</text>
</comment>
<evidence type="ECO:0000256" key="1">
    <source>
        <dbReference type="SAM" id="SignalP"/>
    </source>
</evidence>
<proteinExistence type="predicted"/>